<keyword evidence="1" id="KW-0812">Transmembrane</keyword>
<dbReference type="InterPro" id="IPR035940">
    <property type="entry name" value="CAP_sf"/>
</dbReference>
<evidence type="ECO:0000313" key="3">
    <source>
        <dbReference type="EMBL" id="EST43777.1"/>
    </source>
</evidence>
<protein>
    <submittedName>
        <fullName evidence="3">SCP-like extracellular protein</fullName>
    </submittedName>
</protein>
<keyword evidence="1" id="KW-0472">Membrane</keyword>
<keyword evidence="1" id="KW-1133">Transmembrane helix</keyword>
<dbReference type="EMBL" id="KI546134">
    <property type="protein sequence ID" value="EST43777.1"/>
    <property type="molecule type" value="Genomic_DNA"/>
</dbReference>
<dbReference type="SUPFAM" id="SSF55797">
    <property type="entry name" value="PR-1-like"/>
    <property type="match status" value="1"/>
</dbReference>
<gene>
    <name evidence="3" type="ORF">SS50377_16518</name>
</gene>
<dbReference type="Gene3D" id="3.40.33.10">
    <property type="entry name" value="CAP"/>
    <property type="match status" value="1"/>
</dbReference>
<sequence length="320" mass="36339">MLYILQQSIGDARPIMNNRSGEPLLLYFEQIFTIIYDDISDYNVYQITYNTPMLGGNINEFISHPNKDKPIKFELLANMIRLSFTKNAIVNQIQYFGSSLKSQLSNIQAPVFNVLLYYRFQDESLSNWEKESVRLTNEHRVNNSLPPYQFSKKLSWIMRLKSIDMSVNNYFDHNSPYYGGLLTLTLIFGVPNVAKGEIIFRGSGYQTPLSAFMGWKNSPVHNNIMLSQNRFTAVGAGCYVQTDIGTTWTQGMQGFWEGLEATFTYGENLVLKPPYTIEDPTIVKSILLVTGLVFATILTCLGLGCVIAFIVIKRKNGMSM</sequence>
<dbReference type="PANTHER" id="PTHR31157:SF1">
    <property type="entry name" value="SCP DOMAIN-CONTAINING PROTEIN"/>
    <property type="match status" value="1"/>
</dbReference>
<feature type="domain" description="SCP" evidence="2">
    <location>
        <begin position="134"/>
        <end position="250"/>
    </location>
</feature>
<dbReference type="PANTHER" id="PTHR31157">
    <property type="entry name" value="SCP DOMAIN-CONTAINING PROTEIN"/>
    <property type="match status" value="1"/>
</dbReference>
<dbReference type="InterPro" id="IPR014044">
    <property type="entry name" value="CAP_dom"/>
</dbReference>
<evidence type="ECO:0000256" key="1">
    <source>
        <dbReference type="SAM" id="Phobius"/>
    </source>
</evidence>
<reference evidence="3" key="1">
    <citation type="journal article" date="2014" name="PLoS Genet.">
        <title>The Genome of Spironucleus salmonicida Highlights a Fish Pathogen Adapted to Fluctuating Environments.</title>
        <authorList>
            <person name="Xu F."/>
            <person name="Jerlstrom-Hultqvist J."/>
            <person name="Einarsson E."/>
            <person name="Astvaldsson A."/>
            <person name="Svard S.G."/>
            <person name="Andersson J.O."/>
        </authorList>
    </citation>
    <scope>NUCLEOTIDE SEQUENCE</scope>
</reference>
<proteinExistence type="predicted"/>
<dbReference type="AlphaFoldDB" id="V6LGY2"/>
<dbReference type="CDD" id="cd05379">
    <property type="entry name" value="CAP_bacterial"/>
    <property type="match status" value="1"/>
</dbReference>
<evidence type="ECO:0000259" key="2">
    <source>
        <dbReference type="Pfam" id="PF00188"/>
    </source>
</evidence>
<organism evidence="3">
    <name type="scientific">Spironucleus salmonicida</name>
    <dbReference type="NCBI Taxonomy" id="348837"/>
    <lineage>
        <taxon>Eukaryota</taxon>
        <taxon>Metamonada</taxon>
        <taxon>Diplomonadida</taxon>
        <taxon>Hexamitidae</taxon>
        <taxon>Hexamitinae</taxon>
        <taxon>Spironucleus</taxon>
    </lineage>
</organism>
<feature type="transmembrane region" description="Helical" evidence="1">
    <location>
        <begin position="286"/>
        <end position="312"/>
    </location>
</feature>
<name>V6LGY2_9EUKA</name>
<dbReference type="VEuPathDB" id="GiardiaDB:SS50377_27096"/>
<accession>V6LGY2</accession>
<dbReference type="Pfam" id="PF00188">
    <property type="entry name" value="CAP"/>
    <property type="match status" value="1"/>
</dbReference>